<feature type="domain" description="KTSC" evidence="1">
    <location>
        <begin position="11"/>
        <end position="64"/>
    </location>
</feature>
<evidence type="ECO:0000313" key="3">
    <source>
        <dbReference type="Proteomes" id="UP000271003"/>
    </source>
</evidence>
<organism evidence="2 3">
    <name type="scientific">Sutterella megalosphaeroides</name>
    <dbReference type="NCBI Taxonomy" id="2494234"/>
    <lineage>
        <taxon>Bacteria</taxon>
        <taxon>Pseudomonadati</taxon>
        <taxon>Pseudomonadota</taxon>
        <taxon>Betaproteobacteria</taxon>
        <taxon>Burkholderiales</taxon>
        <taxon>Sutterellaceae</taxon>
        <taxon>Sutterella</taxon>
    </lineage>
</organism>
<dbReference type="Pfam" id="PF13619">
    <property type="entry name" value="KTSC"/>
    <property type="match status" value="1"/>
</dbReference>
<gene>
    <name evidence="2" type="ORF">SUTMEG_04390</name>
</gene>
<proteinExistence type="predicted"/>
<dbReference type="InterPro" id="IPR025309">
    <property type="entry name" value="KTSC_dom"/>
</dbReference>
<accession>A0A2Z6IBV4</accession>
<reference evidence="2 3" key="1">
    <citation type="journal article" date="2018" name="Int. J. Syst. Evol. Microbiol.">
        <title>Mesosutterella multiformis gen. nov., sp. nov., a member of the family Sutterellaceae and Sutterella megalosphaeroides sp. nov., isolated from human faeces.</title>
        <authorList>
            <person name="Sakamoto M."/>
            <person name="Ikeyama N."/>
            <person name="Kunihiro T."/>
            <person name="Iino T."/>
            <person name="Yuki M."/>
            <person name="Ohkuma M."/>
        </authorList>
    </citation>
    <scope>NUCLEOTIDE SEQUENCE [LARGE SCALE GENOMIC DNA]</scope>
    <source>
        <strain evidence="2 3">6FBBBH3</strain>
    </source>
</reference>
<evidence type="ECO:0000259" key="1">
    <source>
        <dbReference type="Pfam" id="PF13619"/>
    </source>
</evidence>
<dbReference type="Proteomes" id="UP000271003">
    <property type="component" value="Chromosome"/>
</dbReference>
<keyword evidence="3" id="KW-1185">Reference proteome</keyword>
<dbReference type="KEGG" id="sutt:SUTMEG_04390"/>
<dbReference type="EMBL" id="AP018786">
    <property type="protein sequence ID" value="BBF22548.1"/>
    <property type="molecule type" value="Genomic_DNA"/>
</dbReference>
<evidence type="ECO:0000313" key="2">
    <source>
        <dbReference type="EMBL" id="BBF22548.1"/>
    </source>
</evidence>
<name>A0A2Z6IBV4_9BURK</name>
<protein>
    <recommendedName>
        <fullName evidence="1">KTSC domain-containing protein</fullName>
    </recommendedName>
</protein>
<dbReference type="OrthoDB" id="8907571at2"/>
<dbReference type="AlphaFoldDB" id="A0A2Z6IBV4"/>
<dbReference type="RefSeq" id="WP_120176244.1">
    <property type="nucleotide sequence ID" value="NZ_AP018786.1"/>
</dbReference>
<sequence>MKRQPIHRGGILSAGYDPSRRWLDIEFDTHRILRVEGIGSEAAERFLRSSSPFGYWKDEIEDNYPVREVSLRESDSEKPEAKKSLDDLKRLFGDL</sequence>